<keyword evidence="2" id="KW-1185">Reference proteome</keyword>
<sequence length="414" mass="45040">MAYSLYNSDSVEIARGKHLLTKASKNKHEYLSDTLKVEEDGFIEVYLVNETSENVWFDDFTVQSTTPIIVQESQPPHNLAQRLTSLPSFGSELTGLAYSYSNHTNREKFNGKEFQDELNLGWYDYGARMYDPLLGRWGVVDPLASQAPGWTPYRFGFNNPIRYIDPNGLFETESDAKQWAKDNKIRTGWFSRHKVEQESDGSWAVNNRKEGASYFRDSSLDGLDVVGRRDDGVIKSALVLAQPYDEITATASEIWNSPIARSYVPDFISIGGGFTGIAGVGGGTSFEANWVLRGPESSFLPAITTTQSVGGGFSVDATLNIGRANYLGPVRDINRGMLQTSIQDGQVSIWGSGGVAAGGKIGVTGSWSPTSTGYGIIGGQVNIGAGLPAGPLPANAAGGVSNTFILHDFYRKRK</sequence>
<accession>A0A1N7PV32</accession>
<dbReference type="PANTHER" id="PTHR32305">
    <property type="match status" value="1"/>
</dbReference>
<dbReference type="Proteomes" id="UP000186026">
    <property type="component" value="Unassembled WGS sequence"/>
</dbReference>
<protein>
    <submittedName>
        <fullName evidence="1">RHS repeat-associated core domain-containing protein</fullName>
    </submittedName>
</protein>
<dbReference type="InterPro" id="IPR050708">
    <property type="entry name" value="T6SS_VgrG/RHS"/>
</dbReference>
<evidence type="ECO:0000313" key="1">
    <source>
        <dbReference type="EMBL" id="SIT14307.1"/>
    </source>
</evidence>
<name>A0A1N7PV32_9BACT</name>
<evidence type="ECO:0000313" key="2">
    <source>
        <dbReference type="Proteomes" id="UP000186026"/>
    </source>
</evidence>
<gene>
    <name evidence="1" type="ORF">SAMN05421761_12112</name>
</gene>
<organism evidence="1 2">
    <name type="scientific">Belliella pelovolcani</name>
    <dbReference type="NCBI Taxonomy" id="529505"/>
    <lineage>
        <taxon>Bacteria</taxon>
        <taxon>Pseudomonadati</taxon>
        <taxon>Bacteroidota</taxon>
        <taxon>Cytophagia</taxon>
        <taxon>Cytophagales</taxon>
        <taxon>Cyclobacteriaceae</taxon>
        <taxon>Belliella</taxon>
    </lineage>
</organism>
<dbReference type="EMBL" id="FTOP01000021">
    <property type="protein sequence ID" value="SIT14307.1"/>
    <property type="molecule type" value="Genomic_DNA"/>
</dbReference>
<proteinExistence type="predicted"/>
<dbReference type="STRING" id="529505.SAMN05421761_12112"/>
<dbReference type="NCBIfam" id="TIGR03696">
    <property type="entry name" value="Rhs_assc_core"/>
    <property type="match status" value="1"/>
</dbReference>
<dbReference type="AlphaFoldDB" id="A0A1N7PV32"/>
<dbReference type="Gene3D" id="2.180.10.10">
    <property type="entry name" value="RHS repeat-associated core"/>
    <property type="match status" value="1"/>
</dbReference>
<dbReference type="PANTHER" id="PTHR32305:SF15">
    <property type="entry name" value="PROTEIN RHSA-RELATED"/>
    <property type="match status" value="1"/>
</dbReference>
<reference evidence="2" key="1">
    <citation type="submission" date="2017-01" db="EMBL/GenBank/DDBJ databases">
        <authorList>
            <person name="Varghese N."/>
            <person name="Submissions S."/>
        </authorList>
    </citation>
    <scope>NUCLEOTIDE SEQUENCE [LARGE SCALE GENOMIC DNA]</scope>
    <source>
        <strain evidence="2">DSM 46698</strain>
    </source>
</reference>
<dbReference type="InterPro" id="IPR022385">
    <property type="entry name" value="Rhs_assc_core"/>
</dbReference>